<dbReference type="UniPathway" id="UPA00232"/>
<evidence type="ECO:0000256" key="8">
    <source>
        <dbReference type="ARBA" id="ARBA00022692"/>
    </source>
</evidence>
<dbReference type="Proteomes" id="UP000011866">
    <property type="component" value="Chromosome"/>
</dbReference>
<dbReference type="NCBIfam" id="TIGR01474">
    <property type="entry name" value="ubiA_proteo"/>
    <property type="match status" value="1"/>
</dbReference>
<dbReference type="GO" id="GO:0008412">
    <property type="term" value="F:4-hydroxybenzoate polyprenyltransferase activity"/>
    <property type="evidence" value="ECO:0007669"/>
    <property type="project" value="UniProtKB-UniRule"/>
</dbReference>
<keyword evidence="8 12" id="KW-0812">Transmembrane</keyword>
<feature type="transmembrane region" description="Helical" evidence="12">
    <location>
        <begin position="251"/>
        <end position="268"/>
    </location>
</feature>
<dbReference type="InterPro" id="IPR044878">
    <property type="entry name" value="UbiA_sf"/>
</dbReference>
<dbReference type="PANTHER" id="PTHR11048">
    <property type="entry name" value="PRENYLTRANSFERASES"/>
    <property type="match status" value="1"/>
</dbReference>
<keyword evidence="6 12" id="KW-0808">Transferase</keyword>
<dbReference type="InterPro" id="IPR006370">
    <property type="entry name" value="HB_polyprenyltransferase-like"/>
</dbReference>
<name>M5DMK2_9GAMM</name>
<accession>M5DMK2</accession>
<comment type="pathway">
    <text evidence="12">Cofactor biosynthesis; ubiquinone biosynthesis.</text>
</comment>
<evidence type="ECO:0000256" key="6">
    <source>
        <dbReference type="ARBA" id="ARBA00022679"/>
    </source>
</evidence>
<evidence type="ECO:0000256" key="4">
    <source>
        <dbReference type="ARBA" id="ARBA00022475"/>
    </source>
</evidence>
<comment type="function">
    <text evidence="12">Catalyzes the prenylation of para-hydroxybenzoate (PHB) with an all-trans polyprenyl group. Mediates the second step in the final reaction sequence of ubiquinone-8 (UQ-8) biosynthesis, which is the condensation of the polyisoprenoid side chain with PHB, generating the first membrane-bound Q intermediate 3-octaprenyl-4-hydroxybenzoate.</text>
</comment>
<keyword evidence="11 12" id="KW-0472">Membrane</keyword>
<evidence type="ECO:0000313" key="14">
    <source>
        <dbReference type="EMBL" id="CCU70608.1"/>
    </source>
</evidence>
<keyword evidence="5 12" id="KW-0997">Cell inner membrane</keyword>
<feature type="transmembrane region" description="Helical" evidence="12">
    <location>
        <begin position="184"/>
        <end position="206"/>
    </location>
</feature>
<keyword evidence="10 12" id="KW-1133">Transmembrane helix</keyword>
<evidence type="ECO:0000256" key="11">
    <source>
        <dbReference type="ARBA" id="ARBA00023136"/>
    </source>
</evidence>
<dbReference type="GO" id="GO:0005886">
    <property type="term" value="C:plasma membrane"/>
    <property type="evidence" value="ECO:0007669"/>
    <property type="project" value="UniProtKB-SubCell"/>
</dbReference>
<sequence>MLRFLGIILINKTAITQKLDHAWPSWRVWIAITRLDKPIGSYLLLWPTLWALWVAAEGVADISNIIIFVIGVFLMRSAGCVINDIADRKVDGHVERTKDRPLATGMLSTKHAVIGFVVLCALAFGLVLFTNTLTIYLSFAGAALAAIYPFMKRHTHLPQVFLGAAFSWAIPMAFAAQADALPPVVWLLYVANLVWTVAYDTLYAMVDRDCDIKIGVKSTAILFGELDLFMIGLLQVLNLMCLWLAAGQLALSWAFYLALALGALFLAWQLWNVRSRSREDCFTEFRRSHWFGLIIWLGLVGHYALES</sequence>
<feature type="transmembrane region" description="Helical" evidence="12">
    <location>
        <begin position="289"/>
        <end position="305"/>
    </location>
</feature>
<dbReference type="PANTHER" id="PTHR11048:SF28">
    <property type="entry name" value="4-HYDROXYBENZOATE POLYPRENYLTRANSFERASE, MITOCHONDRIAL"/>
    <property type="match status" value="1"/>
</dbReference>
<dbReference type="InterPro" id="IPR039653">
    <property type="entry name" value="Prenyltransferase"/>
</dbReference>
<dbReference type="GeneID" id="79175173"/>
<dbReference type="eggNOG" id="COG0382">
    <property type="taxonomic scope" value="Bacteria"/>
</dbReference>
<evidence type="ECO:0000313" key="15">
    <source>
        <dbReference type="Proteomes" id="UP000011866"/>
    </source>
</evidence>
<evidence type="ECO:0000256" key="2">
    <source>
        <dbReference type="ARBA" id="ARBA00004141"/>
    </source>
</evidence>
<comment type="similarity">
    <text evidence="3 12">Belongs to the UbiA prenyltransferase family.</text>
</comment>
<dbReference type="CDD" id="cd13959">
    <property type="entry name" value="PT_UbiA_COQ2"/>
    <property type="match status" value="1"/>
</dbReference>
<dbReference type="EC" id="2.5.1.39" evidence="12 13"/>
<dbReference type="HAMAP" id="MF_01635">
    <property type="entry name" value="UbiA"/>
    <property type="match status" value="1"/>
</dbReference>
<dbReference type="Pfam" id="PF01040">
    <property type="entry name" value="UbiA"/>
    <property type="match status" value="1"/>
</dbReference>
<evidence type="ECO:0000256" key="7">
    <source>
        <dbReference type="ARBA" id="ARBA00022688"/>
    </source>
</evidence>
<feature type="transmembrane region" description="Helical" evidence="12">
    <location>
        <begin position="62"/>
        <end position="86"/>
    </location>
</feature>
<dbReference type="EMBL" id="HF680312">
    <property type="protein sequence ID" value="CCU70608.1"/>
    <property type="molecule type" value="Genomic_DNA"/>
</dbReference>
<keyword evidence="4 12" id="KW-1003">Cell membrane</keyword>
<dbReference type="InterPro" id="IPR000537">
    <property type="entry name" value="UbiA_prenyltransferase"/>
</dbReference>
<evidence type="ECO:0000256" key="5">
    <source>
        <dbReference type="ARBA" id="ARBA00022519"/>
    </source>
</evidence>
<dbReference type="Gene3D" id="1.10.357.140">
    <property type="entry name" value="UbiA prenyltransferase"/>
    <property type="match status" value="1"/>
</dbReference>
<evidence type="ECO:0000256" key="12">
    <source>
        <dbReference type="HAMAP-Rule" id="MF_01635"/>
    </source>
</evidence>
<dbReference type="Gene3D" id="1.20.120.1780">
    <property type="entry name" value="UbiA prenyltransferase"/>
    <property type="match status" value="1"/>
</dbReference>
<comment type="cofactor">
    <cofactor evidence="1 12">
        <name>Mg(2+)</name>
        <dbReference type="ChEBI" id="CHEBI:18420"/>
    </cofactor>
</comment>
<dbReference type="RefSeq" id="WP_015485353.1">
    <property type="nucleotide sequence ID" value="NC_020888.1"/>
</dbReference>
<dbReference type="FunFam" id="1.10.357.140:FF:000002">
    <property type="entry name" value="4-hydroxybenzoate octaprenyltransferase"/>
    <property type="match status" value="1"/>
</dbReference>
<feature type="transmembrane region" description="Helical" evidence="12">
    <location>
        <begin position="226"/>
        <end position="245"/>
    </location>
</feature>
<feature type="transmembrane region" description="Helical" evidence="12">
    <location>
        <begin position="107"/>
        <end position="127"/>
    </location>
</feature>
<gene>
    <name evidence="12" type="primary">ubiA</name>
    <name evidence="14" type="ORF">TOL_0160</name>
</gene>
<keyword evidence="15" id="KW-1185">Reference proteome</keyword>
<evidence type="ECO:0000256" key="10">
    <source>
        <dbReference type="ARBA" id="ARBA00022989"/>
    </source>
</evidence>
<comment type="subcellular location">
    <subcellularLocation>
        <location evidence="12">Cell inner membrane</location>
        <topology evidence="12">Multi-pass membrane protein</topology>
    </subcellularLocation>
    <subcellularLocation>
        <location evidence="2">Membrane</location>
        <topology evidence="2">Multi-pass membrane protein</topology>
    </subcellularLocation>
</comment>
<dbReference type="FunFam" id="1.20.120.1780:FF:000001">
    <property type="entry name" value="4-hydroxybenzoate octaprenyltransferase"/>
    <property type="match status" value="1"/>
</dbReference>
<proteinExistence type="inferred from homology"/>
<dbReference type="STRING" id="187493.CN03_01415"/>
<comment type="catalytic activity">
    <reaction evidence="12">
        <text>all-trans-octaprenyl diphosphate + 4-hydroxybenzoate = 4-hydroxy-3-(all-trans-octaprenyl)benzoate + diphosphate</text>
        <dbReference type="Rhea" id="RHEA:27782"/>
        <dbReference type="ChEBI" id="CHEBI:1617"/>
        <dbReference type="ChEBI" id="CHEBI:17879"/>
        <dbReference type="ChEBI" id="CHEBI:33019"/>
        <dbReference type="ChEBI" id="CHEBI:57711"/>
        <dbReference type="EC" id="2.5.1.39"/>
    </reaction>
</comment>
<protein>
    <recommendedName>
        <fullName evidence="12 13">4-hydroxybenzoate octaprenyltransferase</fullName>
        <ecNumber evidence="12 13">2.5.1.39</ecNumber>
    </recommendedName>
    <alternativeName>
        <fullName evidence="12">4-HB polyprenyltransferase</fullName>
    </alternativeName>
</protein>
<feature type="transmembrane region" description="Helical" evidence="12">
    <location>
        <begin position="133"/>
        <end position="151"/>
    </location>
</feature>
<dbReference type="GO" id="GO:0006744">
    <property type="term" value="P:ubiquinone biosynthetic process"/>
    <property type="evidence" value="ECO:0007669"/>
    <property type="project" value="UniProtKB-UniRule"/>
</dbReference>
<dbReference type="HOGENOM" id="CLU_034879_1_0_6"/>
<keyword evidence="9 12" id="KW-0460">Magnesium</keyword>
<evidence type="ECO:0000256" key="3">
    <source>
        <dbReference type="ARBA" id="ARBA00005985"/>
    </source>
</evidence>
<evidence type="ECO:0000256" key="13">
    <source>
        <dbReference type="NCBIfam" id="TIGR01474"/>
    </source>
</evidence>
<feature type="transmembrane region" description="Helical" evidence="12">
    <location>
        <begin position="160"/>
        <end position="178"/>
    </location>
</feature>
<dbReference type="KEGG" id="tol:TOL_0160"/>
<dbReference type="PATRIC" id="fig|1298593.3.peg.157"/>
<evidence type="ECO:0000256" key="1">
    <source>
        <dbReference type="ARBA" id="ARBA00001946"/>
    </source>
</evidence>
<evidence type="ECO:0000256" key="9">
    <source>
        <dbReference type="ARBA" id="ARBA00022842"/>
    </source>
</evidence>
<organism evidence="14 15">
    <name type="scientific">Thalassolituus oleivorans MIL-1</name>
    <dbReference type="NCBI Taxonomy" id="1298593"/>
    <lineage>
        <taxon>Bacteria</taxon>
        <taxon>Pseudomonadati</taxon>
        <taxon>Pseudomonadota</taxon>
        <taxon>Gammaproteobacteria</taxon>
        <taxon>Oceanospirillales</taxon>
        <taxon>Oceanospirillaceae</taxon>
        <taxon>Thalassolituus</taxon>
    </lineage>
</organism>
<dbReference type="AlphaFoldDB" id="M5DMK2"/>
<reference evidence="14 15" key="1">
    <citation type="journal article" date="2013" name="Genome Announc.">
        <title>Genome Sequence of Thalassolituus oleivorans MIL-1 (DSM 14913T).</title>
        <authorList>
            <person name="Golyshin P.N."/>
            <person name="Werner J."/>
            <person name="Chernikova T.N."/>
            <person name="Tran H."/>
            <person name="Ferrer M."/>
            <person name="Yakimov M.M."/>
            <person name="Teeling H."/>
            <person name="Golyshina O.V."/>
        </authorList>
    </citation>
    <scope>NUCLEOTIDE SEQUENCE [LARGE SCALE GENOMIC DNA]</scope>
    <source>
        <strain evidence="14 15">MIL-1</strain>
    </source>
</reference>
<keyword evidence="7 12" id="KW-0831">Ubiquinone biosynthesis</keyword>